<evidence type="ECO:0000313" key="5">
    <source>
        <dbReference type="Proteomes" id="UP001199469"/>
    </source>
</evidence>
<evidence type="ECO:0000256" key="1">
    <source>
        <dbReference type="ARBA" id="ARBA00022527"/>
    </source>
</evidence>
<dbReference type="InterPro" id="IPR050267">
    <property type="entry name" value="Anti-sigma-factor_SerPK"/>
</dbReference>
<dbReference type="SUPFAM" id="SSF55874">
    <property type="entry name" value="ATPase domain of HSP90 chaperone/DNA topoisomerase II/histidine kinase"/>
    <property type="match status" value="1"/>
</dbReference>
<dbReference type="RefSeq" id="WP_230730076.1">
    <property type="nucleotide sequence ID" value="NZ_JAJNDB010000001.1"/>
</dbReference>
<keyword evidence="1" id="KW-0808">Transferase</keyword>
<keyword evidence="5" id="KW-1185">Reference proteome</keyword>
<keyword evidence="1" id="KW-0723">Serine/threonine-protein kinase</keyword>
<protein>
    <submittedName>
        <fullName evidence="4">ATP-binding protein</fullName>
    </submittedName>
</protein>
<dbReference type="PANTHER" id="PTHR35526:SF3">
    <property type="entry name" value="ANTI-SIGMA-F FACTOR RSBW"/>
    <property type="match status" value="1"/>
</dbReference>
<keyword evidence="1" id="KW-0418">Kinase</keyword>
<name>A0ABS8P5T4_9PSEU</name>
<accession>A0ABS8P5T4</accession>
<dbReference type="CDD" id="cd16936">
    <property type="entry name" value="HATPase_RsbW-like"/>
    <property type="match status" value="1"/>
</dbReference>
<keyword evidence="4" id="KW-0547">Nucleotide-binding</keyword>
<proteinExistence type="predicted"/>
<gene>
    <name evidence="4" type="ORF">LQ327_03175</name>
</gene>
<dbReference type="InterPro" id="IPR036890">
    <property type="entry name" value="HATPase_C_sf"/>
</dbReference>
<comment type="caution">
    <text evidence="4">The sequence shown here is derived from an EMBL/GenBank/DDBJ whole genome shotgun (WGS) entry which is preliminary data.</text>
</comment>
<evidence type="ECO:0000259" key="3">
    <source>
        <dbReference type="Pfam" id="PF13581"/>
    </source>
</evidence>
<reference evidence="4 5" key="1">
    <citation type="submission" date="2021-11" db="EMBL/GenBank/DDBJ databases">
        <title>Draft genome sequence of Actinomycetospora sp. SF1 isolated from the rhizosphere soil.</title>
        <authorList>
            <person name="Duangmal K."/>
            <person name="Chantavorakit T."/>
        </authorList>
    </citation>
    <scope>NUCLEOTIDE SEQUENCE [LARGE SCALE GENOMIC DNA]</scope>
    <source>
        <strain evidence="4 5">TBRC 5722</strain>
    </source>
</reference>
<dbReference type="PANTHER" id="PTHR35526">
    <property type="entry name" value="ANTI-SIGMA-F FACTOR RSBW-RELATED"/>
    <property type="match status" value="1"/>
</dbReference>
<dbReference type="Pfam" id="PF13581">
    <property type="entry name" value="HATPase_c_2"/>
    <property type="match status" value="1"/>
</dbReference>
<dbReference type="Gene3D" id="3.30.565.10">
    <property type="entry name" value="Histidine kinase-like ATPase, C-terminal domain"/>
    <property type="match status" value="1"/>
</dbReference>
<evidence type="ECO:0000256" key="2">
    <source>
        <dbReference type="SAM" id="MobiDB-lite"/>
    </source>
</evidence>
<organism evidence="4 5">
    <name type="scientific">Actinomycetospora endophytica</name>
    <dbReference type="NCBI Taxonomy" id="2291215"/>
    <lineage>
        <taxon>Bacteria</taxon>
        <taxon>Bacillati</taxon>
        <taxon>Actinomycetota</taxon>
        <taxon>Actinomycetes</taxon>
        <taxon>Pseudonocardiales</taxon>
        <taxon>Pseudonocardiaceae</taxon>
        <taxon>Actinomycetospora</taxon>
    </lineage>
</organism>
<keyword evidence="4" id="KW-0067">ATP-binding</keyword>
<dbReference type="EMBL" id="JAJNDB010000001">
    <property type="protein sequence ID" value="MCD2192399.1"/>
    <property type="molecule type" value="Genomic_DNA"/>
</dbReference>
<dbReference type="InterPro" id="IPR003594">
    <property type="entry name" value="HATPase_dom"/>
</dbReference>
<dbReference type="Proteomes" id="UP001199469">
    <property type="component" value="Unassembled WGS sequence"/>
</dbReference>
<dbReference type="GO" id="GO:0005524">
    <property type="term" value="F:ATP binding"/>
    <property type="evidence" value="ECO:0007669"/>
    <property type="project" value="UniProtKB-KW"/>
</dbReference>
<sequence length="155" mass="16372">MTPHVPLQLSADAGPPRVGAFRRALRRWLGDALEARQAEVGASPDLSDDLADLADDLVLATSEALENVVDHAFAGVAEPGRMSLQAYLADDVVTIVVADDGHWRAPTSGPTSRGRGITLMQNLTDAEVDHGPGGTTVTMRKPLPQPAHDRPIAQA</sequence>
<feature type="domain" description="Histidine kinase/HSP90-like ATPase" evidence="3">
    <location>
        <begin position="41"/>
        <end position="141"/>
    </location>
</feature>
<evidence type="ECO:0000313" key="4">
    <source>
        <dbReference type="EMBL" id="MCD2192399.1"/>
    </source>
</evidence>
<feature type="region of interest" description="Disordered" evidence="2">
    <location>
        <begin position="133"/>
        <end position="155"/>
    </location>
</feature>